<reference evidence="1" key="1">
    <citation type="journal article" date="2022" name="bioRxiv">
        <title>Sequencing and chromosome-scale assembly of the giantPleurodeles waltlgenome.</title>
        <authorList>
            <person name="Brown T."/>
            <person name="Elewa A."/>
            <person name="Iarovenko S."/>
            <person name="Subramanian E."/>
            <person name="Araus A.J."/>
            <person name="Petzold A."/>
            <person name="Susuki M."/>
            <person name="Suzuki K.-i.T."/>
            <person name="Hayashi T."/>
            <person name="Toyoda A."/>
            <person name="Oliveira C."/>
            <person name="Osipova E."/>
            <person name="Leigh N.D."/>
            <person name="Simon A."/>
            <person name="Yun M.H."/>
        </authorList>
    </citation>
    <scope>NUCLEOTIDE SEQUENCE</scope>
    <source>
        <strain evidence="1">20211129_DDA</strain>
        <tissue evidence="1">Liver</tissue>
    </source>
</reference>
<evidence type="ECO:0000313" key="2">
    <source>
        <dbReference type="Proteomes" id="UP001066276"/>
    </source>
</evidence>
<keyword evidence="2" id="KW-1185">Reference proteome</keyword>
<dbReference type="AlphaFoldDB" id="A0AAV7LPR5"/>
<organism evidence="1 2">
    <name type="scientific">Pleurodeles waltl</name>
    <name type="common">Iberian ribbed newt</name>
    <dbReference type="NCBI Taxonomy" id="8319"/>
    <lineage>
        <taxon>Eukaryota</taxon>
        <taxon>Metazoa</taxon>
        <taxon>Chordata</taxon>
        <taxon>Craniata</taxon>
        <taxon>Vertebrata</taxon>
        <taxon>Euteleostomi</taxon>
        <taxon>Amphibia</taxon>
        <taxon>Batrachia</taxon>
        <taxon>Caudata</taxon>
        <taxon>Salamandroidea</taxon>
        <taxon>Salamandridae</taxon>
        <taxon>Pleurodelinae</taxon>
        <taxon>Pleurodeles</taxon>
    </lineage>
</organism>
<protein>
    <submittedName>
        <fullName evidence="1">Uncharacterized protein</fullName>
    </submittedName>
</protein>
<dbReference type="EMBL" id="JANPWB010000015">
    <property type="protein sequence ID" value="KAJ1093537.1"/>
    <property type="molecule type" value="Genomic_DNA"/>
</dbReference>
<proteinExistence type="predicted"/>
<sequence>MKAVWTYCSEFRFMPIHKSSKYPVLPEFPTIGGVLMPAMLCLTAVQSHYKAVDCLYLWSCDCEVPGWDWRKLLNAEARRSHSVAPGCLAPGADIWLPRVPQIL</sequence>
<dbReference type="Proteomes" id="UP001066276">
    <property type="component" value="Chromosome 11"/>
</dbReference>
<accession>A0AAV7LPR5</accession>
<evidence type="ECO:0000313" key="1">
    <source>
        <dbReference type="EMBL" id="KAJ1093537.1"/>
    </source>
</evidence>
<gene>
    <name evidence="1" type="ORF">NDU88_006637</name>
</gene>
<comment type="caution">
    <text evidence="1">The sequence shown here is derived from an EMBL/GenBank/DDBJ whole genome shotgun (WGS) entry which is preliminary data.</text>
</comment>
<name>A0AAV7LPR5_PLEWA</name>